<accession>A0A1I0Y4Q6</accession>
<feature type="transmembrane region" description="Helical" evidence="1">
    <location>
        <begin position="25"/>
        <end position="44"/>
    </location>
</feature>
<dbReference type="Gene3D" id="3.30.70.270">
    <property type="match status" value="1"/>
</dbReference>
<sequence length="525" mass="54456">MVDGGRTVQGRRWLRGPDGLVQRTRWLFCGSALLSLALTLPGALTGGSPEAVVLVLTGSVALSAVWVRRYRRARVTPVDDVSEALAALLVTAAVPVPAMASGFAFASLWSRALYGTAHRALLHTLLLAAGLVGSLALWPHVPGHTGPAQAAPLLASLPLALVILFVARHLAVHLFAREQAQGRQEALAALGTRLLSVTGTEEIYEAAWTATAAVCRTTPGLRALTVQPTPGLLVVRGTAGPFAVTPQALPRDALPHDLPQELPGADDEGVPVAAHAAGLLDAAADETCRWLALPIAGVEGWMLLGAPRQVPDEAVVAVRTVMAQVALALRSADARDELVRAARTDPLTGLPNRAAFMEALEEAVGRLPSGASFAVLFCDLHGFKAVNDALGHAAGDALLREVAERFRRDVRAGDLCARLGGDEFAVLLRSRPHDDPVVFGESVRGVGERLVTGVAAPVTLPGGTGRVAVSIGVAVGTAGAGLPGADELLRRADDAMYRAKAGGKGRVESTELRAGRAVVGQPVVA</sequence>
<keyword evidence="1" id="KW-0472">Membrane</keyword>
<dbReference type="PROSITE" id="PS50887">
    <property type="entry name" value="GGDEF"/>
    <property type="match status" value="1"/>
</dbReference>
<dbReference type="CDD" id="cd01949">
    <property type="entry name" value="GGDEF"/>
    <property type="match status" value="1"/>
</dbReference>
<keyword evidence="4" id="KW-1185">Reference proteome</keyword>
<dbReference type="AlphaFoldDB" id="A0A1I0Y4Q6"/>
<keyword evidence="1" id="KW-0812">Transmembrane</keyword>
<keyword evidence="1" id="KW-1133">Transmembrane helix</keyword>
<feature type="transmembrane region" description="Helical" evidence="1">
    <location>
        <begin position="87"/>
        <end position="108"/>
    </location>
</feature>
<evidence type="ECO:0000259" key="2">
    <source>
        <dbReference type="PROSITE" id="PS50887"/>
    </source>
</evidence>
<dbReference type="SMART" id="SM00267">
    <property type="entry name" value="GGDEF"/>
    <property type="match status" value="1"/>
</dbReference>
<dbReference type="PANTHER" id="PTHR46663">
    <property type="entry name" value="DIGUANYLATE CYCLASE DGCT-RELATED"/>
    <property type="match status" value="1"/>
</dbReference>
<dbReference type="PANTHER" id="PTHR46663:SF2">
    <property type="entry name" value="GGDEF DOMAIN-CONTAINING PROTEIN"/>
    <property type="match status" value="1"/>
</dbReference>
<dbReference type="InterPro" id="IPR052163">
    <property type="entry name" value="DGC-Regulatory_Protein"/>
</dbReference>
<reference evidence="3 4" key="1">
    <citation type="submission" date="2016-10" db="EMBL/GenBank/DDBJ databases">
        <authorList>
            <person name="de Groot N.N."/>
        </authorList>
    </citation>
    <scope>NUCLEOTIDE SEQUENCE [LARGE SCALE GENOMIC DNA]</scope>
    <source>
        <strain evidence="3 4">CGMCC 4.6945</strain>
    </source>
</reference>
<dbReference type="NCBIfam" id="TIGR00254">
    <property type="entry name" value="GGDEF"/>
    <property type="match status" value="1"/>
</dbReference>
<feature type="transmembrane region" description="Helical" evidence="1">
    <location>
        <begin position="150"/>
        <end position="167"/>
    </location>
</feature>
<organism evidence="3 4">
    <name type="scientific">Cellulomonas marina</name>
    <dbReference type="NCBI Taxonomy" id="988821"/>
    <lineage>
        <taxon>Bacteria</taxon>
        <taxon>Bacillati</taxon>
        <taxon>Actinomycetota</taxon>
        <taxon>Actinomycetes</taxon>
        <taxon>Micrococcales</taxon>
        <taxon>Cellulomonadaceae</taxon>
        <taxon>Cellulomonas</taxon>
    </lineage>
</organism>
<evidence type="ECO:0000313" key="4">
    <source>
        <dbReference type="Proteomes" id="UP000199012"/>
    </source>
</evidence>
<dbReference type="InterPro" id="IPR029787">
    <property type="entry name" value="Nucleotide_cyclase"/>
</dbReference>
<dbReference type="InterPro" id="IPR043128">
    <property type="entry name" value="Rev_trsase/Diguanyl_cyclase"/>
</dbReference>
<dbReference type="Proteomes" id="UP000199012">
    <property type="component" value="Unassembled WGS sequence"/>
</dbReference>
<dbReference type="Pfam" id="PF00990">
    <property type="entry name" value="GGDEF"/>
    <property type="match status" value="1"/>
</dbReference>
<dbReference type="STRING" id="988821.SAMN05421867_106122"/>
<name>A0A1I0Y4Q6_9CELL</name>
<feature type="domain" description="GGDEF" evidence="2">
    <location>
        <begin position="371"/>
        <end position="512"/>
    </location>
</feature>
<evidence type="ECO:0000256" key="1">
    <source>
        <dbReference type="SAM" id="Phobius"/>
    </source>
</evidence>
<proteinExistence type="predicted"/>
<dbReference type="InterPro" id="IPR000160">
    <property type="entry name" value="GGDEF_dom"/>
</dbReference>
<evidence type="ECO:0000313" key="3">
    <source>
        <dbReference type="EMBL" id="SFB07143.1"/>
    </source>
</evidence>
<dbReference type="EMBL" id="FOKA01000006">
    <property type="protein sequence ID" value="SFB07143.1"/>
    <property type="molecule type" value="Genomic_DNA"/>
</dbReference>
<feature type="transmembrane region" description="Helical" evidence="1">
    <location>
        <begin position="51"/>
        <end position="67"/>
    </location>
</feature>
<feature type="transmembrane region" description="Helical" evidence="1">
    <location>
        <begin position="120"/>
        <end position="138"/>
    </location>
</feature>
<gene>
    <name evidence="3" type="ORF">SAMN05421867_106122</name>
</gene>
<dbReference type="SUPFAM" id="SSF55073">
    <property type="entry name" value="Nucleotide cyclase"/>
    <property type="match status" value="1"/>
</dbReference>
<protein>
    <submittedName>
        <fullName evidence="3">Diguanylate cyclase (GGDEF) domain-containing protein</fullName>
    </submittedName>
</protein>